<dbReference type="HAMAP" id="MF_01477">
    <property type="entry name" value="Iojap_RsfS"/>
    <property type="match status" value="1"/>
</dbReference>
<dbReference type="GO" id="GO:0043023">
    <property type="term" value="F:ribosomal large subunit binding"/>
    <property type="evidence" value="ECO:0007669"/>
    <property type="project" value="TreeGrafter"/>
</dbReference>
<evidence type="ECO:0000256" key="3">
    <source>
        <dbReference type="SAM" id="MobiDB-lite"/>
    </source>
</evidence>
<feature type="region of interest" description="Disordered" evidence="3">
    <location>
        <begin position="122"/>
        <end position="144"/>
    </location>
</feature>
<feature type="compositionally biased region" description="Low complexity" evidence="3">
    <location>
        <begin position="128"/>
        <end position="144"/>
    </location>
</feature>
<dbReference type="PANTHER" id="PTHR21043:SF0">
    <property type="entry name" value="MITOCHONDRIAL ASSEMBLY OF RIBOSOMAL LARGE SUBUNIT PROTEIN 1"/>
    <property type="match status" value="1"/>
</dbReference>
<dbReference type="NCBIfam" id="TIGR00090">
    <property type="entry name" value="rsfS_iojap_ybeB"/>
    <property type="match status" value="1"/>
</dbReference>
<dbReference type="Proteomes" id="UP000287533">
    <property type="component" value="Unassembled WGS sequence"/>
</dbReference>
<evidence type="ECO:0000313" key="4">
    <source>
        <dbReference type="EMBL" id="RSX53252.1"/>
    </source>
</evidence>
<evidence type="ECO:0000313" key="5">
    <source>
        <dbReference type="Proteomes" id="UP000287533"/>
    </source>
</evidence>
<proteinExistence type="inferred from homology"/>
<evidence type="ECO:0000256" key="1">
    <source>
        <dbReference type="ARBA" id="ARBA00010574"/>
    </source>
</evidence>
<dbReference type="RefSeq" id="WP_125980910.1">
    <property type="nucleotide sequence ID" value="NZ_QXGL01000003.1"/>
</dbReference>
<name>A0A430FKH2_9BIFI</name>
<dbReference type="GO" id="GO:0005737">
    <property type="term" value="C:cytoplasm"/>
    <property type="evidence" value="ECO:0007669"/>
    <property type="project" value="UniProtKB-SubCell"/>
</dbReference>
<dbReference type="InterPro" id="IPR043519">
    <property type="entry name" value="NT_sf"/>
</dbReference>
<dbReference type="EMBL" id="QXGL01000003">
    <property type="protein sequence ID" value="RSX53252.1"/>
    <property type="molecule type" value="Genomic_DNA"/>
</dbReference>
<accession>A0A430FKH2</accession>
<gene>
    <name evidence="2" type="primary">rsfS</name>
    <name evidence="4" type="ORF">D2E25_1225</name>
</gene>
<dbReference type="GO" id="GO:0017148">
    <property type="term" value="P:negative regulation of translation"/>
    <property type="evidence" value="ECO:0007669"/>
    <property type="project" value="UniProtKB-UniRule"/>
</dbReference>
<dbReference type="Gene3D" id="3.30.460.10">
    <property type="entry name" value="Beta Polymerase, domain 2"/>
    <property type="match status" value="1"/>
</dbReference>
<dbReference type="AlphaFoldDB" id="A0A430FKH2"/>
<comment type="caution">
    <text evidence="4">The sequence shown here is derived from an EMBL/GenBank/DDBJ whole genome shotgun (WGS) entry which is preliminary data.</text>
</comment>
<dbReference type="GO" id="GO:0042256">
    <property type="term" value="P:cytosolic ribosome assembly"/>
    <property type="evidence" value="ECO:0007669"/>
    <property type="project" value="UniProtKB-UniRule"/>
</dbReference>
<evidence type="ECO:0000256" key="2">
    <source>
        <dbReference type="HAMAP-Rule" id="MF_01477"/>
    </source>
</evidence>
<dbReference type="GO" id="GO:0090071">
    <property type="term" value="P:negative regulation of ribosome biogenesis"/>
    <property type="evidence" value="ECO:0007669"/>
    <property type="project" value="UniProtKB-UniRule"/>
</dbReference>
<comment type="subcellular location">
    <subcellularLocation>
        <location evidence="2">Cytoplasm</location>
    </subcellularLocation>
</comment>
<organism evidence="4 5">
    <name type="scientific">Bifidobacterium goeldii</name>
    <dbReference type="NCBI Taxonomy" id="2306975"/>
    <lineage>
        <taxon>Bacteria</taxon>
        <taxon>Bacillati</taxon>
        <taxon>Actinomycetota</taxon>
        <taxon>Actinomycetes</taxon>
        <taxon>Bifidobacteriales</taxon>
        <taxon>Bifidobacteriaceae</taxon>
        <taxon>Bifidobacterium</taxon>
    </lineage>
</organism>
<keyword evidence="2" id="KW-0963">Cytoplasm</keyword>
<keyword evidence="5" id="KW-1185">Reference proteome</keyword>
<keyword evidence="2" id="KW-0810">Translation regulation</keyword>
<comment type="function">
    <text evidence="2">Functions as a ribosomal silencing factor. Interacts with ribosomal protein uL14 (rplN), blocking formation of intersubunit bridge B8. Prevents association of the 30S and 50S ribosomal subunits and the formation of functional ribosomes, thus repressing translation.</text>
</comment>
<protein>
    <recommendedName>
        <fullName evidence="2">Ribosomal silencing factor RsfS</fullName>
    </recommendedName>
</protein>
<dbReference type="InterPro" id="IPR004394">
    <property type="entry name" value="Iojap/RsfS/C7orf30"/>
</dbReference>
<dbReference type="SUPFAM" id="SSF81301">
    <property type="entry name" value="Nucleotidyltransferase"/>
    <property type="match status" value="1"/>
</dbReference>
<sequence>MTATQNTIDTVRIAAAAADRLKASDIEAYDVSDLLAITEIMLVATAANERQALAVAQEIEKDVYLNCGKLQPRSREGLSEGQWVLLDYGDFIVHVMHQDAREFYRLGRLWRDCPTIDLQLEHPEHSGASDAEAATDADSVAVED</sequence>
<dbReference type="OrthoDB" id="9793681at2"/>
<keyword evidence="2" id="KW-0678">Repressor</keyword>
<comment type="similarity">
    <text evidence="1 2">Belongs to the Iojap/RsfS family.</text>
</comment>
<dbReference type="Pfam" id="PF02410">
    <property type="entry name" value="RsfS"/>
    <property type="match status" value="1"/>
</dbReference>
<comment type="subunit">
    <text evidence="2">Interacts with ribosomal protein uL14 (rplN).</text>
</comment>
<dbReference type="PANTHER" id="PTHR21043">
    <property type="entry name" value="IOJAP SUPERFAMILY ORTHOLOG"/>
    <property type="match status" value="1"/>
</dbReference>
<reference evidence="4 5" key="1">
    <citation type="submission" date="2018-09" db="EMBL/GenBank/DDBJ databases">
        <title>Characterization of the phylogenetic diversity of five novel species belonging to the genus Bifidobacterium.</title>
        <authorList>
            <person name="Lugli G.A."/>
            <person name="Duranti S."/>
            <person name="Milani C."/>
        </authorList>
    </citation>
    <scope>NUCLEOTIDE SEQUENCE [LARGE SCALE GENOMIC DNA]</scope>
    <source>
        <strain evidence="4 5">2034B</strain>
    </source>
</reference>